<dbReference type="GO" id="GO:0006508">
    <property type="term" value="P:proteolysis"/>
    <property type="evidence" value="ECO:0007669"/>
    <property type="project" value="InterPro"/>
</dbReference>
<dbReference type="PANTHER" id="PTHR48104">
    <property type="entry name" value="METACASPASE-4"/>
    <property type="match status" value="1"/>
</dbReference>
<dbReference type="EMBL" id="CM018220">
    <property type="protein sequence ID" value="KAB2026376.1"/>
    <property type="molecule type" value="Genomic_DNA"/>
</dbReference>
<dbReference type="Gene3D" id="3.40.50.12660">
    <property type="match status" value="2"/>
</dbReference>
<dbReference type="PANTHER" id="PTHR48104:SF7">
    <property type="entry name" value="METACASPASE-9"/>
    <property type="match status" value="1"/>
</dbReference>
<dbReference type="InterPro" id="IPR011600">
    <property type="entry name" value="Pept_C14_caspase"/>
</dbReference>
<evidence type="ECO:0000313" key="3">
    <source>
        <dbReference type="EMBL" id="KAB2026376.1"/>
    </source>
</evidence>
<dbReference type="InterPro" id="IPR050452">
    <property type="entry name" value="Metacaspase"/>
</dbReference>
<feature type="domain" description="Peptidase C14 caspase" evidence="2">
    <location>
        <begin position="2"/>
        <end position="284"/>
    </location>
</feature>
<accession>A0A5J5R5I2</accession>
<dbReference type="Gene3D" id="3.40.50.1460">
    <property type="match status" value="1"/>
</dbReference>
<reference evidence="4" key="1">
    <citation type="journal article" date="2020" name="Nat. Genet.">
        <title>Genomic diversifications of five Gossypium allopolyploid species and their impact on cotton improvement.</title>
        <authorList>
            <person name="Chen Z.J."/>
            <person name="Sreedasyam A."/>
            <person name="Ando A."/>
            <person name="Song Q."/>
            <person name="De Santiago L.M."/>
            <person name="Hulse-Kemp A.M."/>
            <person name="Ding M."/>
            <person name="Ye W."/>
            <person name="Kirkbride R.C."/>
            <person name="Jenkins J."/>
            <person name="Plott C."/>
            <person name="Lovell J."/>
            <person name="Lin Y.M."/>
            <person name="Vaughn R."/>
            <person name="Liu B."/>
            <person name="Simpson S."/>
            <person name="Scheffler B.E."/>
            <person name="Wen L."/>
            <person name="Saski C.A."/>
            <person name="Grover C.E."/>
            <person name="Hu G."/>
            <person name="Conover J.L."/>
            <person name="Carlson J.W."/>
            <person name="Shu S."/>
            <person name="Boston L.B."/>
            <person name="Williams M."/>
            <person name="Peterson D.G."/>
            <person name="McGee K."/>
            <person name="Jones D.C."/>
            <person name="Wendel J.F."/>
            <person name="Stelly D.M."/>
            <person name="Grimwood J."/>
            <person name="Schmutz J."/>
        </authorList>
    </citation>
    <scope>NUCLEOTIDE SEQUENCE [LARGE SCALE GENOMIC DNA]</scope>
    <source>
        <strain evidence="4">cv. 3-79</strain>
    </source>
</reference>
<keyword evidence="4" id="KW-1185">Reference proteome</keyword>
<dbReference type="Proteomes" id="UP000327439">
    <property type="component" value="Chromosome D06"/>
</dbReference>
<dbReference type="OrthoDB" id="3223806at2759"/>
<name>A0A5J5R5I2_GOSBA</name>
<dbReference type="InterPro" id="IPR029030">
    <property type="entry name" value="Caspase-like_dom_sf"/>
</dbReference>
<dbReference type="Pfam" id="PF00656">
    <property type="entry name" value="Peptidase_C14"/>
    <property type="match status" value="2"/>
</dbReference>
<gene>
    <name evidence="3" type="ORF">ES319_D06G214600v1</name>
</gene>
<dbReference type="GO" id="GO:0005737">
    <property type="term" value="C:cytoplasm"/>
    <property type="evidence" value="ECO:0007669"/>
    <property type="project" value="TreeGrafter"/>
</dbReference>
<dbReference type="SUPFAM" id="SSF52129">
    <property type="entry name" value="Caspase-like"/>
    <property type="match status" value="1"/>
</dbReference>
<feature type="domain" description="Peptidase C14 caspase" evidence="2">
    <location>
        <begin position="311"/>
        <end position="610"/>
    </location>
</feature>
<dbReference type="AlphaFoldDB" id="A0A5J5R5I2"/>
<proteinExistence type="inferred from homology"/>
<comment type="similarity">
    <text evidence="1">Belongs to the peptidase C14B family.</text>
</comment>
<evidence type="ECO:0000313" key="4">
    <source>
        <dbReference type="Proteomes" id="UP000327439"/>
    </source>
</evidence>
<protein>
    <recommendedName>
        <fullName evidence="2">Peptidase C14 caspase domain-containing protein</fullName>
    </recommendedName>
</protein>
<evidence type="ECO:0000256" key="1">
    <source>
        <dbReference type="ARBA" id="ARBA00009005"/>
    </source>
</evidence>
<dbReference type="GO" id="GO:0004197">
    <property type="term" value="F:cysteine-type endopeptidase activity"/>
    <property type="evidence" value="ECO:0007669"/>
    <property type="project" value="InterPro"/>
</dbReference>
<organism evidence="3 4">
    <name type="scientific">Gossypium barbadense</name>
    <name type="common">Sea Island cotton</name>
    <name type="synonym">Hibiscus barbadensis</name>
    <dbReference type="NCBI Taxonomy" id="3634"/>
    <lineage>
        <taxon>Eukaryota</taxon>
        <taxon>Viridiplantae</taxon>
        <taxon>Streptophyta</taxon>
        <taxon>Embryophyta</taxon>
        <taxon>Tracheophyta</taxon>
        <taxon>Spermatophyta</taxon>
        <taxon>Magnoliopsida</taxon>
        <taxon>eudicotyledons</taxon>
        <taxon>Gunneridae</taxon>
        <taxon>Pentapetalae</taxon>
        <taxon>rosids</taxon>
        <taxon>malvids</taxon>
        <taxon>Malvales</taxon>
        <taxon>Malvaceae</taxon>
        <taxon>Malvoideae</taxon>
        <taxon>Gossypium</taxon>
    </lineage>
</organism>
<sequence>MKTALLVGCNYPNTPYELKGFINDVHAMRDVILKRFNFDPQHVELITDEPGSPKKTTRANIMAGLEEMVKEAKEGDVLLFHFSGHGVEADMKPGRKDDAIVPCDLNLIYDVDIRHLIEQLPKETSFTIVSDSCHSGGLIDKEKEQIGPHSTLRGIAPSVDARKRGISLESIHQGLQTAANVINAASDVLGTTVAFSTTGLDIEPRSLTEDEGILLSRCQADELSLDLEPSDKTQGKAYGAFTYSLQKIINETNGTLTNKQLVMNVRDEITSLGFHEQHPCLYCSDKNAGTAFLATIPTPLALPMINELVPKKKAVLVGCNYPRTPYNLKGCINDLENIRMLIMKRFNFDQRFIKVLTDNYIQGSWDMPTGIKIKAALYEMVRTARPGDVLFFYFSGHGTAVPVLKPGQPLRLDEAIVPCDFNLITDVDFRDLVNQLPNKVNFTILSDSCHSGGLIDKEEEQIGPNTLRKGEKSPECITRGKSIEFPVIHDIIDLVSDAAHQATNIAEQFFGFFGRDIVSLKFTDEAAKQKGLLGLRPHEDKGILVSGCEAYETSFDVVLDGKSYGAFTDAEVKVSMGGYVKMSNKDLVTKARDILKQNGFDQSPCLYCSNADLDADFLGEVA</sequence>
<evidence type="ECO:0000259" key="2">
    <source>
        <dbReference type="Pfam" id="PF00656"/>
    </source>
</evidence>